<dbReference type="EMBL" id="QNRR01000001">
    <property type="protein sequence ID" value="RBP47680.1"/>
    <property type="molecule type" value="Genomic_DNA"/>
</dbReference>
<evidence type="ECO:0000313" key="7">
    <source>
        <dbReference type="Proteomes" id="UP000253426"/>
    </source>
</evidence>
<sequence>MKKSPAKPVPSSPSNRELRTRKDLLRAASQLIKQGHKPSMDEIAKEALVSRATAYRYFANVEALLAEAPADAATGVLDTLFDGDTSADAEARIDKAEAAMHRVTYENEASLRVMLAHSIASRTQDGAAPVRQNRRLPLIEAALSTSRDRFRDADYKKLCAALSVIFGTESMIVFRDVLRVDEKTARKVKSWAVKALVRAAMEK</sequence>
<evidence type="ECO:0000313" key="6">
    <source>
        <dbReference type="EMBL" id="RBP47680.1"/>
    </source>
</evidence>
<dbReference type="SUPFAM" id="SSF46689">
    <property type="entry name" value="Homeodomain-like"/>
    <property type="match status" value="1"/>
</dbReference>
<evidence type="ECO:0000256" key="4">
    <source>
        <dbReference type="PROSITE-ProRule" id="PRU00335"/>
    </source>
</evidence>
<dbReference type="OrthoDB" id="9795011at2"/>
<dbReference type="Gene3D" id="1.10.357.10">
    <property type="entry name" value="Tetracycline Repressor, domain 2"/>
    <property type="match status" value="1"/>
</dbReference>
<reference evidence="6 7" key="1">
    <citation type="submission" date="2018-06" db="EMBL/GenBank/DDBJ databases">
        <title>Genomic Encyclopedia of Type Strains, Phase IV (KMG-IV): sequencing the most valuable type-strain genomes for metagenomic binning, comparative biology and taxonomic classification.</title>
        <authorList>
            <person name="Goeker M."/>
        </authorList>
    </citation>
    <scope>NUCLEOTIDE SEQUENCE [LARGE SCALE GENOMIC DNA]</scope>
    <source>
        <strain evidence="6 7">DSM 25532</strain>
    </source>
</reference>
<keyword evidence="1" id="KW-0805">Transcription regulation</keyword>
<organism evidence="6 7">
    <name type="scientific">Roseimicrobium gellanilyticum</name>
    <dbReference type="NCBI Taxonomy" id="748857"/>
    <lineage>
        <taxon>Bacteria</taxon>
        <taxon>Pseudomonadati</taxon>
        <taxon>Verrucomicrobiota</taxon>
        <taxon>Verrucomicrobiia</taxon>
        <taxon>Verrucomicrobiales</taxon>
        <taxon>Verrucomicrobiaceae</taxon>
        <taxon>Roseimicrobium</taxon>
    </lineage>
</organism>
<feature type="domain" description="HTH tetR-type" evidence="5">
    <location>
        <begin position="18"/>
        <end position="76"/>
    </location>
</feature>
<evidence type="ECO:0000256" key="3">
    <source>
        <dbReference type="ARBA" id="ARBA00023163"/>
    </source>
</evidence>
<dbReference type="PANTHER" id="PTHR30055">
    <property type="entry name" value="HTH-TYPE TRANSCRIPTIONAL REGULATOR RUTR"/>
    <property type="match status" value="1"/>
</dbReference>
<dbReference type="PROSITE" id="PS50977">
    <property type="entry name" value="HTH_TETR_2"/>
    <property type="match status" value="1"/>
</dbReference>
<dbReference type="InterPro" id="IPR050109">
    <property type="entry name" value="HTH-type_TetR-like_transc_reg"/>
</dbReference>
<comment type="caution">
    <text evidence="6">The sequence shown here is derived from an EMBL/GenBank/DDBJ whole genome shotgun (WGS) entry which is preliminary data.</text>
</comment>
<keyword evidence="2 4" id="KW-0238">DNA-binding</keyword>
<feature type="DNA-binding region" description="H-T-H motif" evidence="4">
    <location>
        <begin position="39"/>
        <end position="58"/>
    </location>
</feature>
<dbReference type="GO" id="GO:0003700">
    <property type="term" value="F:DNA-binding transcription factor activity"/>
    <property type="evidence" value="ECO:0007669"/>
    <property type="project" value="TreeGrafter"/>
</dbReference>
<protein>
    <submittedName>
        <fullName evidence="6">TetR family transcriptional regulator</fullName>
    </submittedName>
</protein>
<dbReference type="InterPro" id="IPR001647">
    <property type="entry name" value="HTH_TetR"/>
</dbReference>
<dbReference type="GO" id="GO:0000976">
    <property type="term" value="F:transcription cis-regulatory region binding"/>
    <property type="evidence" value="ECO:0007669"/>
    <property type="project" value="TreeGrafter"/>
</dbReference>
<evidence type="ECO:0000259" key="5">
    <source>
        <dbReference type="PROSITE" id="PS50977"/>
    </source>
</evidence>
<dbReference type="Pfam" id="PF00440">
    <property type="entry name" value="TetR_N"/>
    <property type="match status" value="1"/>
</dbReference>
<gene>
    <name evidence="6" type="ORF">DES53_101478</name>
</gene>
<dbReference type="RefSeq" id="WP_113956596.1">
    <property type="nucleotide sequence ID" value="NZ_QNRR01000001.1"/>
</dbReference>
<evidence type="ECO:0000256" key="1">
    <source>
        <dbReference type="ARBA" id="ARBA00023015"/>
    </source>
</evidence>
<dbReference type="InterPro" id="IPR009057">
    <property type="entry name" value="Homeodomain-like_sf"/>
</dbReference>
<proteinExistence type="predicted"/>
<keyword evidence="7" id="KW-1185">Reference proteome</keyword>
<name>A0A366HUZ9_9BACT</name>
<evidence type="ECO:0000256" key="2">
    <source>
        <dbReference type="ARBA" id="ARBA00023125"/>
    </source>
</evidence>
<dbReference type="AlphaFoldDB" id="A0A366HUZ9"/>
<accession>A0A366HUZ9</accession>
<keyword evidence="3" id="KW-0804">Transcription</keyword>
<dbReference type="PANTHER" id="PTHR30055:SF234">
    <property type="entry name" value="HTH-TYPE TRANSCRIPTIONAL REGULATOR BETI"/>
    <property type="match status" value="1"/>
</dbReference>
<dbReference type="Proteomes" id="UP000253426">
    <property type="component" value="Unassembled WGS sequence"/>
</dbReference>